<proteinExistence type="predicted"/>
<dbReference type="InterPro" id="IPR005149">
    <property type="entry name" value="Tscrpt_reg_PadR_N"/>
</dbReference>
<dbReference type="PANTHER" id="PTHR43252:SF2">
    <property type="entry name" value="TRANSCRIPTION REGULATOR, PADR-LIKE FAMILY"/>
    <property type="match status" value="1"/>
</dbReference>
<dbReference type="InterPro" id="IPR036390">
    <property type="entry name" value="WH_DNA-bd_sf"/>
</dbReference>
<gene>
    <name evidence="3" type="ORF">GCM10009759_68680</name>
</gene>
<dbReference type="PANTHER" id="PTHR43252">
    <property type="entry name" value="TRANSCRIPTIONAL REGULATOR YQJI"/>
    <property type="match status" value="1"/>
</dbReference>
<comment type="caution">
    <text evidence="3">The sequence shown here is derived from an EMBL/GenBank/DDBJ whole genome shotgun (WGS) entry which is preliminary data.</text>
</comment>
<feature type="compositionally biased region" description="Gly residues" evidence="1">
    <location>
        <begin position="56"/>
        <end position="79"/>
    </location>
</feature>
<dbReference type="InterPro" id="IPR011991">
    <property type="entry name" value="ArsR-like_HTH"/>
</dbReference>
<reference evidence="3 4" key="1">
    <citation type="journal article" date="2019" name="Int. J. Syst. Evol. Microbiol.">
        <title>The Global Catalogue of Microorganisms (GCM) 10K type strain sequencing project: providing services to taxonomists for standard genome sequencing and annotation.</title>
        <authorList>
            <consortium name="The Broad Institute Genomics Platform"/>
            <consortium name="The Broad Institute Genome Sequencing Center for Infectious Disease"/>
            <person name="Wu L."/>
            <person name="Ma J."/>
        </authorList>
    </citation>
    <scope>NUCLEOTIDE SEQUENCE [LARGE SCALE GENOMIC DNA]</scope>
    <source>
        <strain evidence="3 4">JCM 14559</strain>
    </source>
</reference>
<sequence>MFVMRYDKRFGGEGRRRWAEGPGRPGGPGEGSEEFGGRAAFGPFGAPGRPMPPFGPGFGPRGRGFGGHGPRGHGGGRGGGRARRGDVRASLLALLLERPMHGYEMITEIGERTGGVWRPSPGSVYPTLQLLEEEGLVEANEESGKKLFELTGAGRAEAERAGASPWDEAGRRDDWEAVQEVGAALAAVDHAVRQVMMTGTEEQRTKGLAVLAETKKKLYLILADEG</sequence>
<feature type="domain" description="Transcription regulator PadR N-terminal" evidence="2">
    <location>
        <begin position="91"/>
        <end position="159"/>
    </location>
</feature>
<evidence type="ECO:0000313" key="3">
    <source>
        <dbReference type="EMBL" id="GAA2120111.1"/>
    </source>
</evidence>
<dbReference type="SUPFAM" id="SSF46785">
    <property type="entry name" value="Winged helix' DNA-binding domain"/>
    <property type="match status" value="1"/>
</dbReference>
<dbReference type="CDD" id="cd00090">
    <property type="entry name" value="HTH_ARSR"/>
    <property type="match status" value="1"/>
</dbReference>
<dbReference type="Pfam" id="PF03551">
    <property type="entry name" value="PadR"/>
    <property type="match status" value="1"/>
</dbReference>
<evidence type="ECO:0000256" key="1">
    <source>
        <dbReference type="SAM" id="MobiDB-lite"/>
    </source>
</evidence>
<dbReference type="Proteomes" id="UP001500897">
    <property type="component" value="Unassembled WGS sequence"/>
</dbReference>
<accession>A0ABN2Y146</accession>
<dbReference type="InterPro" id="IPR036388">
    <property type="entry name" value="WH-like_DNA-bd_sf"/>
</dbReference>
<dbReference type="Gene3D" id="1.10.10.10">
    <property type="entry name" value="Winged helix-like DNA-binding domain superfamily/Winged helix DNA-binding domain"/>
    <property type="match status" value="1"/>
</dbReference>
<feature type="compositionally biased region" description="Low complexity" evidence="1">
    <location>
        <begin position="37"/>
        <end position="48"/>
    </location>
</feature>
<feature type="region of interest" description="Disordered" evidence="1">
    <location>
        <begin position="13"/>
        <end position="83"/>
    </location>
</feature>
<keyword evidence="4" id="KW-1185">Reference proteome</keyword>
<evidence type="ECO:0000313" key="4">
    <source>
        <dbReference type="Proteomes" id="UP001500897"/>
    </source>
</evidence>
<name>A0ABN2Y146_9ACTN</name>
<protein>
    <recommendedName>
        <fullName evidence="2">Transcription regulator PadR N-terminal domain-containing protein</fullName>
    </recommendedName>
</protein>
<evidence type="ECO:0000259" key="2">
    <source>
        <dbReference type="Pfam" id="PF03551"/>
    </source>
</evidence>
<organism evidence="3 4">
    <name type="scientific">Kitasatospora saccharophila</name>
    <dbReference type="NCBI Taxonomy" id="407973"/>
    <lineage>
        <taxon>Bacteria</taxon>
        <taxon>Bacillati</taxon>
        <taxon>Actinomycetota</taxon>
        <taxon>Actinomycetes</taxon>
        <taxon>Kitasatosporales</taxon>
        <taxon>Streptomycetaceae</taxon>
        <taxon>Kitasatospora</taxon>
    </lineage>
</organism>
<dbReference type="EMBL" id="BAAANS010000071">
    <property type="protein sequence ID" value="GAA2120111.1"/>
    <property type="molecule type" value="Genomic_DNA"/>
</dbReference>